<feature type="compositionally biased region" description="Basic and acidic residues" evidence="1">
    <location>
        <begin position="412"/>
        <end position="425"/>
    </location>
</feature>
<organism evidence="2 3">
    <name type="scientific">Colletotrichum sojae</name>
    <dbReference type="NCBI Taxonomy" id="2175907"/>
    <lineage>
        <taxon>Eukaryota</taxon>
        <taxon>Fungi</taxon>
        <taxon>Dikarya</taxon>
        <taxon>Ascomycota</taxon>
        <taxon>Pezizomycotina</taxon>
        <taxon>Sordariomycetes</taxon>
        <taxon>Hypocreomycetidae</taxon>
        <taxon>Glomerellales</taxon>
        <taxon>Glomerellaceae</taxon>
        <taxon>Colletotrichum</taxon>
        <taxon>Colletotrichum orchidearum species complex</taxon>
    </lineage>
</organism>
<dbReference type="EMBL" id="WIGN01000155">
    <property type="protein sequence ID" value="KAF6806573.1"/>
    <property type="molecule type" value="Genomic_DNA"/>
</dbReference>
<evidence type="ECO:0000313" key="3">
    <source>
        <dbReference type="Proteomes" id="UP000652219"/>
    </source>
</evidence>
<accession>A0A8H6J5P0</accession>
<feature type="compositionally biased region" description="Basic and acidic residues" evidence="1">
    <location>
        <begin position="32"/>
        <end position="72"/>
    </location>
</feature>
<feature type="region of interest" description="Disordered" evidence="1">
    <location>
        <begin position="328"/>
        <end position="358"/>
    </location>
</feature>
<feature type="compositionally biased region" description="Basic and acidic residues" evidence="1">
    <location>
        <begin position="456"/>
        <end position="465"/>
    </location>
</feature>
<protein>
    <submittedName>
        <fullName evidence="2">Uncharacterized protein</fullName>
    </submittedName>
</protein>
<gene>
    <name evidence="2" type="ORF">CSOJ01_08722</name>
</gene>
<dbReference type="Proteomes" id="UP000652219">
    <property type="component" value="Unassembled WGS sequence"/>
</dbReference>
<evidence type="ECO:0000256" key="1">
    <source>
        <dbReference type="SAM" id="MobiDB-lite"/>
    </source>
</evidence>
<sequence length="498" mass="53576">MVATGLVDQEQERRKREKRGMGWEVPLMWRGEMGKGKGGWAKDRGGRREVQEQPTGRELELEREEQEQREAEAEAEAARAAPQSDQQRAAGATGLASSKHHWNQPGSEQRSHSGSSGGGDLLSGRKECPGGSRRRGGQCASGRRYGMSSIQCGHFATFHCIESPIAVGNRHRPHLKLRLPVPMQQPSSCPGVAVDLLASSSQQAGSKARGFWGPSPGILDLTLQRFGGGRVTQCDRRLQANRKSPGAHGSGNAFKVLPEPGHYGMVLTPAASACLWRRWSRGPAGGIPEAKLGSAYIILPPITTNIHHPSALALEIRRLQRPILIGPPAGVDPQQASATLKSPSASGMPRQVRTRRWTGQDRIGQAGTGQWGVVPREVSRLVSPGQYPVAKPEVPLESLFAALTNVKNPRATGDHRPAHQERQREPPLASGLPPFTSKQSVNGSGWNGESMGHEVPGLDKRKEFEPIAGHSTSSQPLPSILSNPSSPAGGKEGARFKF</sequence>
<dbReference type="AlphaFoldDB" id="A0A8H6J5P0"/>
<feature type="compositionally biased region" description="Polar residues" evidence="1">
    <location>
        <begin position="334"/>
        <end position="345"/>
    </location>
</feature>
<name>A0A8H6J5P0_9PEZI</name>
<feature type="region of interest" description="Disordered" evidence="1">
    <location>
        <begin position="408"/>
        <end position="498"/>
    </location>
</feature>
<feature type="compositionally biased region" description="Low complexity" evidence="1">
    <location>
        <begin position="473"/>
        <end position="487"/>
    </location>
</feature>
<reference evidence="2 3" key="1">
    <citation type="journal article" date="2020" name="Phytopathology">
        <title>Genome Sequence Resources of Colletotrichum truncatum, C. plurivorum, C. musicola, and C. sojae: Four Species Pathogenic to Soybean (Glycine max).</title>
        <authorList>
            <person name="Rogerio F."/>
            <person name="Boufleur T.R."/>
            <person name="Ciampi-Guillardi M."/>
            <person name="Sukno S.A."/>
            <person name="Thon M.R."/>
            <person name="Massola Junior N.S."/>
            <person name="Baroncelli R."/>
        </authorList>
    </citation>
    <scope>NUCLEOTIDE SEQUENCE [LARGE SCALE GENOMIC DNA]</scope>
    <source>
        <strain evidence="2 3">LFN0009</strain>
    </source>
</reference>
<proteinExistence type="predicted"/>
<comment type="caution">
    <text evidence="2">The sequence shown here is derived from an EMBL/GenBank/DDBJ whole genome shotgun (WGS) entry which is preliminary data.</text>
</comment>
<keyword evidence="3" id="KW-1185">Reference proteome</keyword>
<evidence type="ECO:0000313" key="2">
    <source>
        <dbReference type="EMBL" id="KAF6806573.1"/>
    </source>
</evidence>
<feature type="region of interest" description="Disordered" evidence="1">
    <location>
        <begin position="1"/>
        <end position="142"/>
    </location>
</feature>